<evidence type="ECO:0008006" key="4">
    <source>
        <dbReference type="Google" id="ProtNLM"/>
    </source>
</evidence>
<dbReference type="EMBL" id="BOPG01000037">
    <property type="protein sequence ID" value="GIJ58624.1"/>
    <property type="molecule type" value="Genomic_DNA"/>
</dbReference>
<sequence length="449" mass="49261">MIPDVVYGSWRSLGRQLAGLRRSAGYTQHGFAPMTFYGRSTVANAEAGQQRVGREFWARCDGLLRADGRLLRRYDEIIAMEQGLSRAQARRGREAERPVRDQHSVEQQGTERRGIERRAALLAGIATVAAASGLIGRTAAARRIGGADVGRIRAVTALYRSLDYEVGGGAIRRDVTRFAHAVTNLLDHGDAGAMREPLLTAVAEIRQLAGWTSFDAGRHADAQRHLLAAERTAIAGGDLRLAARVRYCQARQFQYLRHNRDAVDALRLARDHLGGAATPGITAMLDGLEASSLADLGDHDAAARRLASATDAFERIEPSREPAWMGFYDRGELLAQYGRVYRDMARHDNKYAAEAVRWTTEAIGDLGPQKLRSTVLNEIGLCSALFLAGEPEQAIEVGESVLDRADQVKSARIAERIRNLRRDFGRHASDPRVRGLSRGLSTYGTGDVR</sequence>
<protein>
    <recommendedName>
        <fullName evidence="4">Helix-turn-helix domain-containing protein</fullName>
    </recommendedName>
</protein>
<accession>A0A8J3Z6Y3</accession>
<dbReference type="AlphaFoldDB" id="A0A8J3Z6Y3"/>
<evidence type="ECO:0000256" key="1">
    <source>
        <dbReference type="SAM" id="MobiDB-lite"/>
    </source>
</evidence>
<organism evidence="2 3">
    <name type="scientific">Virgisporangium aurantiacum</name>
    <dbReference type="NCBI Taxonomy" id="175570"/>
    <lineage>
        <taxon>Bacteria</taxon>
        <taxon>Bacillati</taxon>
        <taxon>Actinomycetota</taxon>
        <taxon>Actinomycetes</taxon>
        <taxon>Micromonosporales</taxon>
        <taxon>Micromonosporaceae</taxon>
        <taxon>Virgisporangium</taxon>
    </lineage>
</organism>
<dbReference type="Proteomes" id="UP000612585">
    <property type="component" value="Unassembled WGS sequence"/>
</dbReference>
<keyword evidence="3" id="KW-1185">Reference proteome</keyword>
<reference evidence="2" key="1">
    <citation type="submission" date="2021-01" db="EMBL/GenBank/DDBJ databases">
        <title>Whole genome shotgun sequence of Virgisporangium aurantiacum NBRC 16421.</title>
        <authorList>
            <person name="Komaki H."/>
            <person name="Tamura T."/>
        </authorList>
    </citation>
    <scope>NUCLEOTIDE SEQUENCE</scope>
    <source>
        <strain evidence="2">NBRC 16421</strain>
    </source>
</reference>
<gene>
    <name evidence="2" type="ORF">Vau01_061400</name>
</gene>
<dbReference type="RefSeq" id="WP_203999651.1">
    <property type="nucleotide sequence ID" value="NZ_BOPG01000037.1"/>
</dbReference>
<comment type="caution">
    <text evidence="2">The sequence shown here is derived from an EMBL/GenBank/DDBJ whole genome shotgun (WGS) entry which is preliminary data.</text>
</comment>
<name>A0A8J3Z6Y3_9ACTN</name>
<evidence type="ECO:0000313" key="3">
    <source>
        <dbReference type="Proteomes" id="UP000612585"/>
    </source>
</evidence>
<dbReference type="Pfam" id="PF13560">
    <property type="entry name" value="HTH_31"/>
    <property type="match status" value="1"/>
</dbReference>
<proteinExistence type="predicted"/>
<feature type="region of interest" description="Disordered" evidence="1">
    <location>
        <begin position="89"/>
        <end position="112"/>
    </location>
</feature>
<feature type="compositionally biased region" description="Basic and acidic residues" evidence="1">
    <location>
        <begin position="91"/>
        <end position="112"/>
    </location>
</feature>
<evidence type="ECO:0000313" key="2">
    <source>
        <dbReference type="EMBL" id="GIJ58624.1"/>
    </source>
</evidence>